<sequence>MENPGITEQLIWKQYIERINQIKKETEEKHRSNEESLVLSRQTDTQQEPSNLFIKNEFQNNVLHPPQQNKILVPPQIKSNQQTISPSQFLQNIKKSNQGKLKTPALQKIQPIAQPKAKPLKKEKKVKSELNVSNNLIQASTPAAVSQQINNTQKQDQPIFQQSLNLNLDFTQQLVIKAQNTIKASQAMLQKSEKVLPKVKDVADNIQTTSSKIIRALEQKLQKLSLKNEQADPTYQSVLNEVKIYATQQLQQFEQMEKPFNLQIEQVQYESIFRKLEEQIIALKVKDQDIIDILKFTLSHNEVKTSRVCAIQCNPQYIVCQQDRLIYDNMVVDLKSQNLIQNFEEVYQDAFIMDDQQLLLSADRYAKLVQVKWDGSQYQKVCSGIPFNYGGSGKLASVYMIKRSPFINDPSCLFLSYKRGTIFKLQLNYKQFSQSARTKIYSCGLIKDYQFIDDSRMIVISDKEAALVDYNTQQVIKSIRLINEESFGIPKQFDIHIMPVILQSQIDRNGQNQIVIKDVMQQGYNGHSPLEDGKFIGAIDFQNNRDKYTYILLAQQKLITNFPPPNNFNKPFPPRPRPEFPQQKPRNYQTHQYNTQNRNVEAKGDIDPEELKLNYYQSTASTHNNSTSSIQNLAKQNKNYYEKSVEQGFLVWVNERQKLNPALKYVNFKYQFTNVTKEDFLLNFCHITLSILYIQNGGQVSSEIITIQLRRISRSFDEVGNYLNVLKQYYKKDQKFLKENTKRLTQAQMAFEALVSIRGLNKNDVNRLLKRYGTVQNVILADDYSRFMELDGIGSLKVDRLTTCFRGKFNHY</sequence>
<name>A0A078B8I2_STYLE</name>
<keyword evidence="3" id="KW-1185">Reference proteome</keyword>
<dbReference type="Gene3D" id="1.10.150.20">
    <property type="entry name" value="5' to 3' exonuclease, C-terminal subdomain"/>
    <property type="match status" value="1"/>
</dbReference>
<dbReference type="GO" id="GO:0000110">
    <property type="term" value="C:nucleotide-excision repair factor 1 complex"/>
    <property type="evidence" value="ECO:0007669"/>
    <property type="project" value="TreeGrafter"/>
</dbReference>
<dbReference type="Proteomes" id="UP000039865">
    <property type="component" value="Unassembled WGS sequence"/>
</dbReference>
<dbReference type="GO" id="GO:0070914">
    <property type="term" value="P:UV-damage excision repair"/>
    <property type="evidence" value="ECO:0007669"/>
    <property type="project" value="TreeGrafter"/>
</dbReference>
<dbReference type="GO" id="GO:0003684">
    <property type="term" value="F:damaged DNA binding"/>
    <property type="evidence" value="ECO:0007669"/>
    <property type="project" value="InterPro"/>
</dbReference>
<organism evidence="2 3">
    <name type="scientific">Stylonychia lemnae</name>
    <name type="common">Ciliate</name>
    <dbReference type="NCBI Taxonomy" id="5949"/>
    <lineage>
        <taxon>Eukaryota</taxon>
        <taxon>Sar</taxon>
        <taxon>Alveolata</taxon>
        <taxon>Ciliophora</taxon>
        <taxon>Intramacronucleata</taxon>
        <taxon>Spirotrichea</taxon>
        <taxon>Stichotrichia</taxon>
        <taxon>Sporadotrichida</taxon>
        <taxon>Oxytrichidae</taxon>
        <taxon>Stylonychinae</taxon>
        <taxon>Stylonychia</taxon>
    </lineage>
</organism>
<evidence type="ECO:0000313" key="2">
    <source>
        <dbReference type="EMBL" id="CDW89863.1"/>
    </source>
</evidence>
<protein>
    <submittedName>
        <fullName evidence="2">Uncharacterized protein</fullName>
    </submittedName>
</protein>
<dbReference type="InParanoid" id="A0A078B8I2"/>
<dbReference type="SUPFAM" id="SSF47781">
    <property type="entry name" value="RuvA domain 2-like"/>
    <property type="match status" value="1"/>
</dbReference>
<dbReference type="PANTHER" id="PTHR12749">
    <property type="entry name" value="EXCISION REPAIR CROSS-COMPLEMENTING 1 ERCC1"/>
    <property type="match status" value="1"/>
</dbReference>
<gene>
    <name evidence="2" type="primary">Contig6442.g6899</name>
    <name evidence="2" type="ORF">STYLEM_19003</name>
</gene>
<reference evidence="2 3" key="1">
    <citation type="submission" date="2014-06" db="EMBL/GenBank/DDBJ databases">
        <authorList>
            <person name="Swart Estienne"/>
        </authorList>
    </citation>
    <scope>NUCLEOTIDE SEQUENCE [LARGE SCALE GENOMIC DNA]</scope>
    <source>
        <strain evidence="2 3">130c</strain>
    </source>
</reference>
<evidence type="ECO:0000256" key="1">
    <source>
        <dbReference type="SAM" id="MobiDB-lite"/>
    </source>
</evidence>
<proteinExistence type="predicted"/>
<evidence type="ECO:0000313" key="3">
    <source>
        <dbReference type="Proteomes" id="UP000039865"/>
    </source>
</evidence>
<dbReference type="EMBL" id="CCKQ01017937">
    <property type="protein sequence ID" value="CDW89863.1"/>
    <property type="molecule type" value="Genomic_DNA"/>
</dbReference>
<feature type="region of interest" description="Disordered" evidence="1">
    <location>
        <begin position="26"/>
        <end position="46"/>
    </location>
</feature>
<dbReference type="InterPro" id="IPR010994">
    <property type="entry name" value="RuvA_2-like"/>
</dbReference>
<dbReference type="PANTHER" id="PTHR12749:SF0">
    <property type="entry name" value="DNA EXCISION REPAIR PROTEIN ERCC-1"/>
    <property type="match status" value="1"/>
</dbReference>
<dbReference type="GO" id="GO:0003697">
    <property type="term" value="F:single-stranded DNA binding"/>
    <property type="evidence" value="ECO:0007669"/>
    <property type="project" value="TreeGrafter"/>
</dbReference>
<dbReference type="InterPro" id="IPR004579">
    <property type="entry name" value="ERCC1/RAD10/SWI10"/>
</dbReference>
<dbReference type="GO" id="GO:0070522">
    <property type="term" value="C:ERCC4-ERCC1 complex"/>
    <property type="evidence" value="ECO:0007669"/>
    <property type="project" value="TreeGrafter"/>
</dbReference>
<dbReference type="AlphaFoldDB" id="A0A078B8I2"/>
<accession>A0A078B8I2</accession>
<dbReference type="GO" id="GO:0006312">
    <property type="term" value="P:mitotic recombination"/>
    <property type="evidence" value="ECO:0007669"/>
    <property type="project" value="TreeGrafter"/>
</dbReference>